<evidence type="ECO:0000256" key="1">
    <source>
        <dbReference type="ARBA" id="ARBA00001667"/>
    </source>
</evidence>
<evidence type="ECO:0000313" key="11">
    <source>
        <dbReference type="Proteomes" id="UP000627155"/>
    </source>
</evidence>
<accession>A0ABX7HFV1</accession>
<dbReference type="Gene3D" id="2.70.70.10">
    <property type="entry name" value="Glucose Permease (Domain IIA)"/>
    <property type="match status" value="1"/>
</dbReference>
<comment type="cofactor">
    <cofactor evidence="2">
        <name>Zn(2+)</name>
        <dbReference type="ChEBI" id="CHEBI:29105"/>
    </cofactor>
</comment>
<dbReference type="CDD" id="cd12797">
    <property type="entry name" value="M23_peptidase"/>
    <property type="match status" value="1"/>
</dbReference>
<dbReference type="EC" id="3.4.24.75" evidence="4"/>
<dbReference type="PANTHER" id="PTHR37813:SF1">
    <property type="entry name" value="FELS-2 PROPHAGE PROTEIN"/>
    <property type="match status" value="1"/>
</dbReference>
<dbReference type="Proteomes" id="UP000627155">
    <property type="component" value="Chromosome"/>
</dbReference>
<dbReference type="Pfam" id="PF01551">
    <property type="entry name" value="Peptidase_M23"/>
    <property type="match status" value="1"/>
</dbReference>
<reference evidence="10 11" key="1">
    <citation type="submission" date="2021-02" db="EMBL/GenBank/DDBJ databases">
        <title>FDA dAtabase for Regulatory Grade micrObial Sequences (FDA-ARGOS): Supporting development and validation of Infectious Disease Dx tests.</title>
        <authorList>
            <person name="Sproer C."/>
            <person name="Gronow S."/>
            <person name="Severitt S."/>
            <person name="Schroder I."/>
            <person name="Tallon L."/>
            <person name="Sadzewicz L."/>
            <person name="Zhao X."/>
            <person name="Boylan J."/>
            <person name="Ott S."/>
            <person name="Bowen H."/>
            <person name="Vavikolanu K."/>
            <person name="Mehta A."/>
            <person name="Aluvathingal J."/>
            <person name="Nadendla S."/>
            <person name="Lowell S."/>
            <person name="Myers T."/>
            <person name="Yan Y."/>
            <person name="Sichtig H."/>
        </authorList>
    </citation>
    <scope>NUCLEOTIDE SEQUENCE [LARGE SCALE GENOMIC DNA]</scope>
    <source>
        <strain evidence="10 11">FDAARGOS_1207</strain>
    </source>
</reference>
<feature type="transmembrane region" description="Helical" evidence="8">
    <location>
        <begin position="938"/>
        <end position="960"/>
    </location>
</feature>
<dbReference type="InterPro" id="IPR011055">
    <property type="entry name" value="Dup_hybrid_motif"/>
</dbReference>
<proteinExistence type="inferred from homology"/>
<evidence type="ECO:0000313" key="10">
    <source>
        <dbReference type="EMBL" id="QRO85122.1"/>
    </source>
</evidence>
<name>A0ABX7HFV1_9STAP</name>
<feature type="region of interest" description="Disordered" evidence="7">
    <location>
        <begin position="1756"/>
        <end position="1779"/>
    </location>
</feature>
<feature type="transmembrane region" description="Helical" evidence="8">
    <location>
        <begin position="734"/>
        <end position="757"/>
    </location>
</feature>
<gene>
    <name evidence="10" type="ORF">I6J37_13255</name>
</gene>
<keyword evidence="8" id="KW-0812">Transmembrane</keyword>
<keyword evidence="6" id="KW-0175">Coiled coil</keyword>
<dbReference type="InterPro" id="IPR016047">
    <property type="entry name" value="M23ase_b-sheet_dom"/>
</dbReference>
<protein>
    <recommendedName>
        <fullName evidence="4">lysostaphin</fullName>
        <ecNumber evidence="4">3.4.24.75</ecNumber>
    </recommendedName>
</protein>
<evidence type="ECO:0000256" key="5">
    <source>
        <dbReference type="ARBA" id="ARBA00023049"/>
    </source>
</evidence>
<feature type="compositionally biased region" description="Polar residues" evidence="7">
    <location>
        <begin position="1768"/>
        <end position="1779"/>
    </location>
</feature>
<dbReference type="RefSeq" id="WP_103322862.1">
    <property type="nucleotide sequence ID" value="NZ_CP069486.1"/>
</dbReference>
<dbReference type="Gene3D" id="1.20.5.170">
    <property type="match status" value="1"/>
</dbReference>
<dbReference type="Gene3D" id="1.20.120.20">
    <property type="entry name" value="Apolipoprotein"/>
    <property type="match status" value="1"/>
</dbReference>
<dbReference type="PANTHER" id="PTHR37813">
    <property type="entry name" value="FELS-2 PROPHAGE PROTEIN"/>
    <property type="match status" value="1"/>
</dbReference>
<dbReference type="SUPFAM" id="SSF53955">
    <property type="entry name" value="Lysozyme-like"/>
    <property type="match status" value="1"/>
</dbReference>
<evidence type="ECO:0000256" key="7">
    <source>
        <dbReference type="SAM" id="MobiDB-lite"/>
    </source>
</evidence>
<dbReference type="SUPFAM" id="SSF57997">
    <property type="entry name" value="Tropomyosin"/>
    <property type="match status" value="1"/>
</dbReference>
<feature type="transmembrane region" description="Helical" evidence="8">
    <location>
        <begin position="905"/>
        <end position="926"/>
    </location>
</feature>
<comment type="catalytic activity">
    <reaction evidence="1">
        <text>Hydrolysis of the -Gly-|-Gly- bond in the pentaglycine inter-peptide link joining staphylococcal cell wall peptidoglycans.</text>
        <dbReference type="EC" id="3.4.24.75"/>
    </reaction>
</comment>
<keyword evidence="5" id="KW-0378">Hydrolase</keyword>
<evidence type="ECO:0000256" key="6">
    <source>
        <dbReference type="SAM" id="Coils"/>
    </source>
</evidence>
<dbReference type="SUPFAM" id="SSF48371">
    <property type="entry name" value="ARM repeat"/>
    <property type="match status" value="1"/>
</dbReference>
<organism evidence="10 11">
    <name type="scientific">Mammaliicoccus vitulinus</name>
    <dbReference type="NCBI Taxonomy" id="71237"/>
    <lineage>
        <taxon>Bacteria</taxon>
        <taxon>Bacillati</taxon>
        <taxon>Bacillota</taxon>
        <taxon>Bacilli</taxon>
        <taxon>Bacillales</taxon>
        <taxon>Staphylococcaceae</taxon>
        <taxon>Mammaliicoccus</taxon>
    </lineage>
</organism>
<evidence type="ECO:0000256" key="8">
    <source>
        <dbReference type="SAM" id="Phobius"/>
    </source>
</evidence>
<feature type="domain" description="M23ase beta-sheet core" evidence="9">
    <location>
        <begin position="1486"/>
        <end position="1571"/>
    </location>
</feature>
<keyword evidence="5" id="KW-0482">Metalloprotease</keyword>
<dbReference type="InterPro" id="IPR023346">
    <property type="entry name" value="Lysozyme-like_dom_sf"/>
</dbReference>
<evidence type="ECO:0000259" key="9">
    <source>
        <dbReference type="Pfam" id="PF01551"/>
    </source>
</evidence>
<feature type="transmembrane region" description="Helical" evidence="8">
    <location>
        <begin position="679"/>
        <end position="701"/>
    </location>
</feature>
<sequence length="1859" mass="202167">MAGEHIDGFTIDLGIDTSDVDRGMANLQRKLKTADAQMKANLSTFNKVEKSVDKFETQLDGLNKSMTQQARAVDKSKEKLDKLKGAQDKTTESLKKAGIEADKVKQKHERLTNEYEDINKVLKEHKANVKSAQDAQKQMQNTVTALSAKTKNAKSSLDSLSNELKELEKDTAGNAGEISDLTFEIGRAEREYKKLSTSLDGATRDLNESKAATASAKNELENFSNANKEAMASAKTAMSEAKKQADSAERSYAKLNREVGELPSKLDKAEKEVYEQALAYNVLQNRIDETTDELKELNRQQTFFGKMSLGIKSFDERWQAVNAKINKIGDSFRNVGYVAQGVINGILIQNISTIIPVAGAATSAVAGIGGAAVAAGGGAIGLAGVYGTALGGVSIFAGMAASSLKRLEDGTLKITGEVTRYQGALESLKNTWNGLADRNQANIFNTITNGIRIAILSLQRLTPAIDSISGIISKATLKMFEWVQNSKNANQVFTVINSTAPPIFQNLVNAIMKVTDGLAHMFVQFAPLFTWVGTGIESLATKFSKWANSASTDSSTAKFIQYTKTNLPIVGAIFGNIFGGIIGLIKAFSGHSHTVLIGMQNVTKTFKEWGQSLSSSDKFKAFIDYLNTNGPIVWQLLKNIGSILVGLVQGMAPIGAIMLRVTTSITGFISKIVNSSPAVGAFIGILSAIVGGLMALVPPIALARTVFGGLGGAAVASGGKVGFMSKALGVLRGAFRLLLGPWGLAIAALVGGFVLAYKKSETFRNTVNRALESVKNTFSNVATIVKGFFQLFQGNGQDGVITLSKILPPNVVVGLTNFANAVKTNFFIAFNALKAFGTQVSNQLSTAWAQISNSFKKSVGNNTSVVNSIYTVIKVVFTKVYQFINWIMPALKIIVKNSWQGIKQIISGALDIIIGVIKVFSVIFTGDFKLMWSGIKQIFRGAIKIVVGFIRTSLVGQIIALIRGFSSNIKGYFSKMWATVKSIFFASVNYIYKQVRLKFNQLYRSIRAIFSSVSKYIRVIWSSIKKSIVKLAISIWTNVKSKFNGLYKSVKSIFNNVSKFSKTVWNNLKNAITKTASNLWKNIKNKFNGLYKSTRSIFNSLSKFARNLWTNLKNAITKTAQNLWNNVRNRFTGMYKSIRTIFTNVKNSMVNKWREISSSVTGIASNIWKKVGGTFRGMRDGLKGIIGKIKSHINGMVTSVKKGLNKLIEGVNWVAGKIGMDKLPKFKLSTGTTHTQTINRQVKTTSDGRLKQPTRAIVGDRGRGNGPGGFRNEMIEYPNGKFAMTPSKDTEVMLPKNARVHNGTATYNALQAQQAPMPRFSTGTLPRFKLGTVTDGLVKIGLGVESGKAKAKQKKKEVKAGAKATIDGGKKYAKKKTGEALSYAGDKAGEAFAFGKDIYDWASNPGKLVNKVLSKFGVNFDFAKGDILGGLMKAAYKKLQGGVSDLFGGWLEDSGGGDGSSFMKFKETVGYSPNKPLPGYPYNGGRHWGRDYATPIGTPLEAPTKGTVSRQHDHGGGLVARLVNGKFAQYFLHLSKILKTGPVKKGEKFAETGNSGAYTWGPHVHYQVEKGPTPSISNSNTIDPLKFLKGSGGGNHGSGSGAARSIIKSAQNIMGGKFKSGYVTEQMMRLAKRESNYDVNSINNWDSNAMAGNPSRGMFQMIKTTFDAYKTKGHGNYKNPVDQATAVLNYINKKYTPHYGFNGAFKRSADRAYATGGLINQKGMYNLAEGGFPEYVIPTDPKRRTDAMKLLALAGQDIQKGKNKRPNQLKTPKTNNSGSDDTALLLKMIEGQQQQIALLAEMVKSNQEIASKDYEPSISKYPFEEQVKGVIDKYDRTKQRAGKFGTAPLLRELNKNTIF</sequence>
<dbReference type="SUPFAM" id="SSF51261">
    <property type="entry name" value="Duplicated hybrid motif"/>
    <property type="match status" value="1"/>
</dbReference>
<keyword evidence="8" id="KW-0472">Membrane</keyword>
<evidence type="ECO:0000256" key="4">
    <source>
        <dbReference type="ARBA" id="ARBA00012322"/>
    </source>
</evidence>
<feature type="transmembrane region" description="Helical" evidence="8">
    <location>
        <begin position="640"/>
        <end position="659"/>
    </location>
</feature>
<dbReference type="CDD" id="cd13402">
    <property type="entry name" value="LT_TF-like"/>
    <property type="match status" value="1"/>
</dbReference>
<evidence type="ECO:0000256" key="3">
    <source>
        <dbReference type="ARBA" id="ARBA00006646"/>
    </source>
</evidence>
<feature type="coiled-coil region" evidence="6">
    <location>
        <begin position="94"/>
        <end position="300"/>
    </location>
</feature>
<evidence type="ECO:0000256" key="2">
    <source>
        <dbReference type="ARBA" id="ARBA00001947"/>
    </source>
</evidence>
<keyword evidence="5" id="KW-0645">Protease</keyword>
<keyword evidence="8" id="KW-1133">Transmembrane helix</keyword>
<keyword evidence="11" id="KW-1185">Reference proteome</keyword>
<dbReference type="InterPro" id="IPR016024">
    <property type="entry name" value="ARM-type_fold"/>
</dbReference>
<comment type="similarity">
    <text evidence="3">Belongs to the peptidase M23B family.</text>
</comment>
<dbReference type="EMBL" id="CP069486">
    <property type="protein sequence ID" value="QRO85122.1"/>
    <property type="molecule type" value="Genomic_DNA"/>
</dbReference>